<proteinExistence type="predicted"/>
<organism evidence="2">
    <name type="scientific">Clastoptera arizonana</name>
    <name type="common">Arizona spittle bug</name>
    <dbReference type="NCBI Taxonomy" id="38151"/>
    <lineage>
        <taxon>Eukaryota</taxon>
        <taxon>Metazoa</taxon>
        <taxon>Ecdysozoa</taxon>
        <taxon>Arthropoda</taxon>
        <taxon>Hexapoda</taxon>
        <taxon>Insecta</taxon>
        <taxon>Pterygota</taxon>
        <taxon>Neoptera</taxon>
        <taxon>Paraneoptera</taxon>
        <taxon>Hemiptera</taxon>
        <taxon>Auchenorrhyncha</taxon>
        <taxon>Cercopoidea</taxon>
        <taxon>Clastopteridae</taxon>
        <taxon>Clastoptera</taxon>
    </lineage>
</organism>
<evidence type="ECO:0000256" key="1">
    <source>
        <dbReference type="SAM" id="Coils"/>
    </source>
</evidence>
<sequence length="218" mass="25398">VQSDLFDLKKQYEQDVARIDSQSQAKTIQPLVANTAQIVEKILNGNSVNVGSHQQEILNRLQKLQASMVGGERPNDNVLKEKRLNRKRAAERRLNALAQVLSKVKDEEDSGLVLGVYDDIQDEMRTSLRKYKQKIRALEREITDLQSEFENERTDYLETIRKQERQLKLNLQILEKLIPTLKKECNYSDIKSIKSEAHWSEDAQAWDLPELYTQRTKF</sequence>
<dbReference type="EMBL" id="GEDC01016929">
    <property type="protein sequence ID" value="JAS20369.1"/>
    <property type="molecule type" value="Transcribed_RNA"/>
</dbReference>
<protein>
    <submittedName>
        <fullName evidence="2">Uncharacterized protein</fullName>
    </submittedName>
</protein>
<reference evidence="2" key="1">
    <citation type="submission" date="2015-12" db="EMBL/GenBank/DDBJ databases">
        <title>De novo transcriptome assembly of four potential Pierce s Disease insect vectors from Arizona vineyards.</title>
        <authorList>
            <person name="Tassone E.E."/>
        </authorList>
    </citation>
    <scope>NUCLEOTIDE SEQUENCE</scope>
</reference>
<feature type="coiled-coil region" evidence="1">
    <location>
        <begin position="87"/>
        <end position="184"/>
    </location>
</feature>
<keyword evidence="1" id="KW-0175">Coiled coil</keyword>
<feature type="non-terminal residue" evidence="2">
    <location>
        <position position="218"/>
    </location>
</feature>
<accession>A0A1B6D3U3</accession>
<feature type="non-terminal residue" evidence="2">
    <location>
        <position position="1"/>
    </location>
</feature>
<name>A0A1B6D3U3_9HEMI</name>
<gene>
    <name evidence="2" type="ORF">g.45445</name>
</gene>
<dbReference type="AlphaFoldDB" id="A0A1B6D3U3"/>
<evidence type="ECO:0000313" key="2">
    <source>
        <dbReference type="EMBL" id="JAS20369.1"/>
    </source>
</evidence>